<dbReference type="InterPro" id="IPR002110">
    <property type="entry name" value="Ankyrin_rpt"/>
</dbReference>
<dbReference type="SUPFAM" id="SSF48403">
    <property type="entry name" value="Ankyrin repeat"/>
    <property type="match status" value="2"/>
</dbReference>
<dbReference type="PROSITE" id="PS50297">
    <property type="entry name" value="ANK_REP_REGION"/>
    <property type="match status" value="1"/>
</dbReference>
<comment type="caution">
    <text evidence="2">The sequence shown here is derived from an EMBL/GenBank/DDBJ whole genome shotgun (WGS) entry which is preliminary data.</text>
</comment>
<dbReference type="PANTHER" id="PTHR46224">
    <property type="entry name" value="ANKYRIN REPEAT FAMILY PROTEIN"/>
    <property type="match status" value="1"/>
</dbReference>
<keyword evidence="1" id="KW-0040">ANK repeat</keyword>
<dbReference type="InterPro" id="IPR036770">
    <property type="entry name" value="Ankyrin_rpt-contain_sf"/>
</dbReference>
<dbReference type="RefSeq" id="WP_131998526.1">
    <property type="nucleotide sequence ID" value="NZ_SLWQ01000006.1"/>
</dbReference>
<dbReference type="EMBL" id="SLWQ01000006">
    <property type="protein sequence ID" value="TCO39970.1"/>
    <property type="molecule type" value="Genomic_DNA"/>
</dbReference>
<dbReference type="Pfam" id="PF12796">
    <property type="entry name" value="Ank_2"/>
    <property type="match status" value="1"/>
</dbReference>
<proteinExistence type="predicted"/>
<dbReference type="AlphaFoldDB" id="A0A4V2S2C5"/>
<gene>
    <name evidence="2" type="ORF">EV148_106125</name>
</gene>
<protein>
    <submittedName>
        <fullName evidence="2">Ankyrin repeat protein</fullName>
    </submittedName>
</protein>
<name>A0A4V2S2C5_9GAMM</name>
<dbReference type="PROSITE" id="PS50088">
    <property type="entry name" value="ANK_REPEAT"/>
    <property type="match status" value="1"/>
</dbReference>
<evidence type="ECO:0000256" key="1">
    <source>
        <dbReference type="PROSITE-ProRule" id="PRU00023"/>
    </source>
</evidence>
<organism evidence="2 3">
    <name type="scientific">Dokdonella fugitiva</name>
    <dbReference type="NCBI Taxonomy" id="328517"/>
    <lineage>
        <taxon>Bacteria</taxon>
        <taxon>Pseudomonadati</taxon>
        <taxon>Pseudomonadota</taxon>
        <taxon>Gammaproteobacteria</taxon>
        <taxon>Lysobacterales</taxon>
        <taxon>Rhodanobacteraceae</taxon>
        <taxon>Dokdonella</taxon>
    </lineage>
</organism>
<dbReference type="OrthoDB" id="928522at2"/>
<dbReference type="SMART" id="SM00248">
    <property type="entry name" value="ANK"/>
    <property type="match status" value="7"/>
</dbReference>
<sequence>MTSLPQRPDLDQLRKLAKELLAAYRAGERAAFERLRASLPAAQGRDDAAIAALGLRLHDAQSCLAREHGFPSWARLKQYVETHAADVDARERLQRWMAATFGGGFNTARPHLAARMLRERPRLLDGEPLLACAVGDVATVRARLAADPQWVHERGEGWTRTPLVAACFSAFVRLPEFATGVREVVALLLAAGADPNDATEDAEFPGDPLSVLYAAAGRNHDAALTRMLLDAGADPDDDESLYHAVEGDDIECVHLLLAAGARVGGTNAMLRVLDFERPDCLRLLLAHGGDPNERTGDGPLPHALRRRRSAAVVKLLLEAGADPNARNAHGVPALKIARHMGLAEAAVLLREAGAVDVGAADERERFVVACASGDRATAESILARRPRIVAELDRMQLRLLPELAASGAGEGVRLMVELGWPVAVRGGDIDGSALNWAVFRGDSALATFLLAHGARYDERHAYNDDVYGTLSFASRNRPQGPGDWLGCARALIAAGSPIPDPRYPFAEDVAAWFDTLRSS</sequence>
<dbReference type="InterPro" id="IPR051616">
    <property type="entry name" value="Cul2-RING_E3_ligase_SR"/>
</dbReference>
<evidence type="ECO:0000313" key="3">
    <source>
        <dbReference type="Proteomes" id="UP000294862"/>
    </source>
</evidence>
<feature type="repeat" description="ANK" evidence="1">
    <location>
        <begin position="295"/>
        <end position="328"/>
    </location>
</feature>
<evidence type="ECO:0000313" key="2">
    <source>
        <dbReference type="EMBL" id="TCO39970.1"/>
    </source>
</evidence>
<dbReference type="PANTHER" id="PTHR46224:SF64">
    <property type="entry name" value="IQ MOTIF AND ANKYRIN REPEAT DOMAIN-CONTAINING PROTEIN 1"/>
    <property type="match status" value="1"/>
</dbReference>
<keyword evidence="3" id="KW-1185">Reference proteome</keyword>
<dbReference type="Gene3D" id="1.25.40.20">
    <property type="entry name" value="Ankyrin repeat-containing domain"/>
    <property type="match status" value="3"/>
</dbReference>
<reference evidence="2 3" key="1">
    <citation type="journal article" date="2015" name="Stand. Genomic Sci.">
        <title>Genomic Encyclopedia of Bacterial and Archaeal Type Strains, Phase III: the genomes of soil and plant-associated and newly described type strains.</title>
        <authorList>
            <person name="Whitman W.B."/>
            <person name="Woyke T."/>
            <person name="Klenk H.P."/>
            <person name="Zhou Y."/>
            <person name="Lilburn T.G."/>
            <person name="Beck B.J."/>
            <person name="De Vos P."/>
            <person name="Vandamme P."/>
            <person name="Eisen J.A."/>
            <person name="Garrity G."/>
            <person name="Hugenholtz P."/>
            <person name="Kyrpides N.C."/>
        </authorList>
    </citation>
    <scope>NUCLEOTIDE SEQUENCE [LARGE SCALE GENOMIC DNA]</scope>
    <source>
        <strain evidence="2 3">A3</strain>
    </source>
</reference>
<dbReference type="Proteomes" id="UP000294862">
    <property type="component" value="Unassembled WGS sequence"/>
</dbReference>
<accession>A0A4V2S2C5</accession>